<keyword evidence="2 5" id="KW-0489">Methyltransferase</keyword>
<dbReference type="RefSeq" id="WP_002699075.1">
    <property type="nucleotide sequence ID" value="NZ_AAWS01000021.1"/>
</dbReference>
<dbReference type="GO" id="GO:0008168">
    <property type="term" value="F:methyltransferase activity"/>
    <property type="evidence" value="ECO:0007669"/>
    <property type="project" value="UniProtKB-KW"/>
</dbReference>
<gene>
    <name evidence="5" type="ORF">M23134_03794</name>
</gene>
<dbReference type="PANTHER" id="PTHR43591">
    <property type="entry name" value="METHYLTRANSFERASE"/>
    <property type="match status" value="1"/>
</dbReference>
<evidence type="ECO:0000256" key="1">
    <source>
        <dbReference type="ARBA" id="ARBA00022428"/>
    </source>
</evidence>
<sequence length="246" mass="27614">MKKASTDIYDPQYVKGMFDRMSKTYGTANYLSSFGFTERWRRQCISDLPPIGSQAKGYDLMSGMGEAWGVIQRKVGSQGQIIAVDISDEMNRKAGERLQQLKVKNITLQPLDVLQGELKGNSVDFVVSTFGIKTFNVVQQQRLAQQIAHVLAPGGAFALIEISKPNSWLLKPFYMFYLKVIIPFIGRVFLGNATDYQMLGKYCSDFGDARQFHRFLLEAGLDAHFKTYFFGCATGVFGTKQLSFSS</sequence>
<dbReference type="GO" id="GO:0032259">
    <property type="term" value="P:methylation"/>
    <property type="evidence" value="ECO:0007669"/>
    <property type="project" value="UniProtKB-KW"/>
</dbReference>
<dbReference type="PROSITE" id="PS51608">
    <property type="entry name" value="SAM_MT_UBIE"/>
    <property type="match status" value="1"/>
</dbReference>
<keyword evidence="3 5" id="KW-0808">Transferase</keyword>
<name>A1ZPI6_MICM2</name>
<dbReference type="AlphaFoldDB" id="A1ZPI6"/>
<comment type="caution">
    <text evidence="5">The sequence shown here is derived from an EMBL/GenBank/DDBJ whole genome shotgun (WGS) entry which is preliminary data.</text>
</comment>
<protein>
    <submittedName>
        <fullName evidence="5">Methyltransferase, UbiE/COQ5 family</fullName>
    </submittedName>
</protein>
<dbReference type="Gene3D" id="3.40.50.150">
    <property type="entry name" value="Vaccinia Virus protein VP39"/>
    <property type="match status" value="1"/>
</dbReference>
<keyword evidence="4" id="KW-0949">S-adenosyl-L-methionine</keyword>
<keyword evidence="1" id="KW-0474">Menaquinone biosynthesis</keyword>
<dbReference type="EMBL" id="AAWS01000021">
    <property type="protein sequence ID" value="EAY27725.1"/>
    <property type="molecule type" value="Genomic_DNA"/>
</dbReference>
<dbReference type="CDD" id="cd02440">
    <property type="entry name" value="AdoMet_MTases"/>
    <property type="match status" value="1"/>
</dbReference>
<dbReference type="eggNOG" id="COG2226">
    <property type="taxonomic scope" value="Bacteria"/>
</dbReference>
<accession>A1ZPI6</accession>
<evidence type="ECO:0000256" key="4">
    <source>
        <dbReference type="ARBA" id="ARBA00022691"/>
    </source>
</evidence>
<organism evidence="5 6">
    <name type="scientific">Microscilla marina ATCC 23134</name>
    <dbReference type="NCBI Taxonomy" id="313606"/>
    <lineage>
        <taxon>Bacteria</taxon>
        <taxon>Pseudomonadati</taxon>
        <taxon>Bacteroidota</taxon>
        <taxon>Cytophagia</taxon>
        <taxon>Cytophagales</taxon>
        <taxon>Microscillaceae</taxon>
        <taxon>Microscilla</taxon>
    </lineage>
</organism>
<dbReference type="SUPFAM" id="SSF53335">
    <property type="entry name" value="S-adenosyl-L-methionine-dependent methyltransferases"/>
    <property type="match status" value="1"/>
</dbReference>
<evidence type="ECO:0000313" key="5">
    <source>
        <dbReference type="EMBL" id="EAY27725.1"/>
    </source>
</evidence>
<dbReference type="InterPro" id="IPR004033">
    <property type="entry name" value="UbiE/COQ5_MeTrFase"/>
</dbReference>
<evidence type="ECO:0000256" key="2">
    <source>
        <dbReference type="ARBA" id="ARBA00022603"/>
    </source>
</evidence>
<keyword evidence="6" id="KW-1185">Reference proteome</keyword>
<dbReference type="OrthoDB" id="9770553at2"/>
<dbReference type="GO" id="GO:0009234">
    <property type="term" value="P:menaquinone biosynthetic process"/>
    <property type="evidence" value="ECO:0007669"/>
    <property type="project" value="UniProtKB-KW"/>
</dbReference>
<evidence type="ECO:0000313" key="6">
    <source>
        <dbReference type="Proteomes" id="UP000004095"/>
    </source>
</evidence>
<dbReference type="Proteomes" id="UP000004095">
    <property type="component" value="Unassembled WGS sequence"/>
</dbReference>
<dbReference type="InterPro" id="IPR029063">
    <property type="entry name" value="SAM-dependent_MTases_sf"/>
</dbReference>
<evidence type="ECO:0000256" key="3">
    <source>
        <dbReference type="ARBA" id="ARBA00022679"/>
    </source>
</evidence>
<dbReference type="PANTHER" id="PTHR43591:SF24">
    <property type="entry name" value="2-METHOXY-6-POLYPRENYL-1,4-BENZOQUINOL METHYLASE, MITOCHONDRIAL"/>
    <property type="match status" value="1"/>
</dbReference>
<proteinExistence type="predicted"/>
<dbReference type="Pfam" id="PF01209">
    <property type="entry name" value="Ubie_methyltran"/>
    <property type="match status" value="1"/>
</dbReference>
<reference evidence="5 6" key="1">
    <citation type="submission" date="2007-01" db="EMBL/GenBank/DDBJ databases">
        <authorList>
            <person name="Haygood M."/>
            <person name="Podell S."/>
            <person name="Anderson C."/>
            <person name="Hopkinson B."/>
            <person name="Roe K."/>
            <person name="Barbeau K."/>
            <person name="Gaasterland T."/>
            <person name="Ferriera S."/>
            <person name="Johnson J."/>
            <person name="Kravitz S."/>
            <person name="Beeson K."/>
            <person name="Sutton G."/>
            <person name="Rogers Y.-H."/>
            <person name="Friedman R."/>
            <person name="Frazier M."/>
            <person name="Venter J.C."/>
        </authorList>
    </citation>
    <scope>NUCLEOTIDE SEQUENCE [LARGE SCALE GENOMIC DNA]</scope>
    <source>
        <strain evidence="5 6">ATCC 23134</strain>
    </source>
</reference>